<dbReference type="OrthoDB" id="5419858at2"/>
<sequence length="278" mass="30512">MAHFDRVIPPGGEGKVRLRVSLKGFQGEIKKSAAIYSSDEQNPRLAVSVQGVVKTLIEVRPNTAVTFRGMADQVSEHVFELVSQGQPFHITKVETNLEGKIDYTLENIEDGKFYKVKVANKLRQGNYNGFIKCLTDLPQKPEVVVRVSGLIEGEVTVKPQTILIGKLAAQQPERTGKVAVASNRAKPFHITKLIYDERLITVSQAPMADNEHGYTLEIAARLGSVPTGTRQQTSLVIETDAAPQEKQEIQVHVFNTVDGTARVQTPKPQVPPQPSAGQ</sequence>
<keyword evidence="2" id="KW-1185">Reference proteome</keyword>
<dbReference type="HOGENOM" id="CLU_1000884_0_0_7"/>
<proteinExistence type="predicted"/>
<dbReference type="AlphaFoldDB" id="A0LMT2"/>
<evidence type="ECO:0000313" key="2">
    <source>
        <dbReference type="Proteomes" id="UP000001784"/>
    </source>
</evidence>
<name>A0LMT2_SYNFM</name>
<gene>
    <name evidence="1" type="ordered locus">Sfum_3060</name>
</gene>
<dbReference type="KEGG" id="sfu:Sfum_3060"/>
<dbReference type="Proteomes" id="UP000001784">
    <property type="component" value="Chromosome"/>
</dbReference>
<accession>A0LMT2</accession>
<dbReference type="STRING" id="335543.Sfum_3060"/>
<organism evidence="1 2">
    <name type="scientific">Syntrophobacter fumaroxidans (strain DSM 10017 / MPOB)</name>
    <dbReference type="NCBI Taxonomy" id="335543"/>
    <lineage>
        <taxon>Bacteria</taxon>
        <taxon>Pseudomonadati</taxon>
        <taxon>Thermodesulfobacteriota</taxon>
        <taxon>Syntrophobacteria</taxon>
        <taxon>Syntrophobacterales</taxon>
        <taxon>Syntrophobacteraceae</taxon>
        <taxon>Syntrophobacter</taxon>
    </lineage>
</organism>
<reference evidence="1 2" key="1">
    <citation type="submission" date="2006-10" db="EMBL/GenBank/DDBJ databases">
        <title>Complete sequence of Syntrophobacter fumaroxidans MPOB.</title>
        <authorList>
            <consortium name="US DOE Joint Genome Institute"/>
            <person name="Copeland A."/>
            <person name="Lucas S."/>
            <person name="Lapidus A."/>
            <person name="Barry K."/>
            <person name="Detter J.C."/>
            <person name="Glavina del Rio T."/>
            <person name="Hammon N."/>
            <person name="Israni S."/>
            <person name="Pitluck S."/>
            <person name="Goltsman E.G."/>
            <person name="Martinez M."/>
            <person name="Schmutz J."/>
            <person name="Larimer F."/>
            <person name="Land M."/>
            <person name="Hauser L."/>
            <person name="Kyrpides N."/>
            <person name="Kim E."/>
            <person name="Boone D.R."/>
            <person name="Brockman F."/>
            <person name="Culley D."/>
            <person name="Ferry J."/>
            <person name="Gunsalus R."/>
            <person name="McInerney M.J."/>
            <person name="Morrison M."/>
            <person name="Plugge C."/>
            <person name="Rohlin L."/>
            <person name="Scholten J."/>
            <person name="Sieber J."/>
            <person name="Stams A.J.M."/>
            <person name="Worm P."/>
            <person name="Henstra A.M."/>
            <person name="Richardson P."/>
        </authorList>
    </citation>
    <scope>NUCLEOTIDE SEQUENCE [LARGE SCALE GENOMIC DNA]</scope>
    <source>
        <strain evidence="2">DSM 10017 / MPOB</strain>
    </source>
</reference>
<protein>
    <recommendedName>
        <fullName evidence="3">DUF1573 domain-containing protein</fullName>
    </recommendedName>
</protein>
<evidence type="ECO:0008006" key="3">
    <source>
        <dbReference type="Google" id="ProtNLM"/>
    </source>
</evidence>
<dbReference type="eggNOG" id="ENOG5032VJT">
    <property type="taxonomic scope" value="Bacteria"/>
</dbReference>
<evidence type="ECO:0000313" key="1">
    <source>
        <dbReference type="EMBL" id="ABK18734.1"/>
    </source>
</evidence>
<dbReference type="InParanoid" id="A0LMT2"/>
<dbReference type="EMBL" id="CP000478">
    <property type="protein sequence ID" value="ABK18734.1"/>
    <property type="molecule type" value="Genomic_DNA"/>
</dbReference>